<keyword evidence="1 2" id="KW-0597">Phosphoprotein</keyword>
<dbReference type="EMBL" id="SOKJ01000191">
    <property type="protein sequence ID" value="TET10986.1"/>
    <property type="molecule type" value="Genomic_DNA"/>
</dbReference>
<feature type="domain" description="Response regulatory" evidence="3">
    <location>
        <begin position="9"/>
        <end position="123"/>
    </location>
</feature>
<name>A0A523RYX7_UNCAE</name>
<evidence type="ECO:0000313" key="4">
    <source>
        <dbReference type="EMBL" id="TET10986.1"/>
    </source>
</evidence>
<dbReference type="PANTHER" id="PTHR44591">
    <property type="entry name" value="STRESS RESPONSE REGULATOR PROTEIN 1"/>
    <property type="match status" value="1"/>
</dbReference>
<dbReference type="InterPro" id="IPR001789">
    <property type="entry name" value="Sig_transdc_resp-reg_receiver"/>
</dbReference>
<evidence type="ECO:0000256" key="2">
    <source>
        <dbReference type="PROSITE-ProRule" id="PRU00169"/>
    </source>
</evidence>
<dbReference type="Proteomes" id="UP000316360">
    <property type="component" value="Unassembled WGS sequence"/>
</dbReference>
<organism evidence="4 5">
    <name type="scientific">Aerophobetes bacterium</name>
    <dbReference type="NCBI Taxonomy" id="2030807"/>
    <lineage>
        <taxon>Bacteria</taxon>
        <taxon>Candidatus Aerophobota</taxon>
    </lineage>
</organism>
<protein>
    <submittedName>
        <fullName evidence="4">Response regulator</fullName>
    </submittedName>
</protein>
<dbReference type="AlphaFoldDB" id="A0A523RYX7"/>
<dbReference type="SUPFAM" id="SSF52172">
    <property type="entry name" value="CheY-like"/>
    <property type="match status" value="1"/>
</dbReference>
<gene>
    <name evidence="4" type="ORF">E3J84_03425</name>
</gene>
<dbReference type="GO" id="GO:0000160">
    <property type="term" value="P:phosphorelay signal transduction system"/>
    <property type="evidence" value="ECO:0007669"/>
    <property type="project" value="InterPro"/>
</dbReference>
<dbReference type="PROSITE" id="PS50110">
    <property type="entry name" value="RESPONSE_REGULATORY"/>
    <property type="match status" value="1"/>
</dbReference>
<evidence type="ECO:0000313" key="5">
    <source>
        <dbReference type="Proteomes" id="UP000316360"/>
    </source>
</evidence>
<feature type="modified residue" description="4-aspartylphosphate" evidence="2">
    <location>
        <position position="58"/>
    </location>
</feature>
<dbReference type="PANTHER" id="PTHR44591:SF3">
    <property type="entry name" value="RESPONSE REGULATORY DOMAIN-CONTAINING PROTEIN"/>
    <property type="match status" value="1"/>
</dbReference>
<proteinExistence type="predicted"/>
<comment type="caution">
    <text evidence="4">The sequence shown here is derived from an EMBL/GenBank/DDBJ whole genome shotgun (WGS) entry which is preliminary data.</text>
</comment>
<accession>A0A523RYX7</accession>
<reference evidence="4 5" key="1">
    <citation type="submission" date="2019-03" db="EMBL/GenBank/DDBJ databases">
        <title>Metabolic potential of uncultured bacteria and archaea associated with petroleum seepage in deep-sea sediments.</title>
        <authorList>
            <person name="Dong X."/>
            <person name="Hubert C."/>
        </authorList>
    </citation>
    <scope>NUCLEOTIDE SEQUENCE [LARGE SCALE GENOMIC DNA]</scope>
    <source>
        <strain evidence="4">E44_bin7</strain>
    </source>
</reference>
<dbReference type="Gene3D" id="3.40.50.2300">
    <property type="match status" value="1"/>
</dbReference>
<dbReference type="Pfam" id="PF00072">
    <property type="entry name" value="Response_reg"/>
    <property type="match status" value="1"/>
</dbReference>
<dbReference type="InterPro" id="IPR050595">
    <property type="entry name" value="Bact_response_regulator"/>
</dbReference>
<dbReference type="SMART" id="SM00448">
    <property type="entry name" value="REC"/>
    <property type="match status" value="1"/>
</dbReference>
<sequence>MSEKLKQRRILLVDDNANTLELLSDFLRGIGYAVRETRDAEEAMKVAKEDPVDLAIIDLKMPGMDGINLMLSLRKIKPHLPVIIYSGYPFIDTATEALKMGADDYVNKPFLLNKLKMSIDQVFDKHKSSILQTSSE</sequence>
<evidence type="ECO:0000259" key="3">
    <source>
        <dbReference type="PROSITE" id="PS50110"/>
    </source>
</evidence>
<evidence type="ECO:0000256" key="1">
    <source>
        <dbReference type="ARBA" id="ARBA00022553"/>
    </source>
</evidence>
<dbReference type="InterPro" id="IPR011006">
    <property type="entry name" value="CheY-like_superfamily"/>
</dbReference>